<dbReference type="AlphaFoldDB" id="A0A2X0IQN4"/>
<dbReference type="OrthoDB" id="3853382at2"/>
<comment type="caution">
    <text evidence="1">The sequence shown here is derived from an EMBL/GenBank/DDBJ whole genome shotgun (WGS) entry which is preliminary data.</text>
</comment>
<keyword evidence="2" id="KW-1185">Reference proteome</keyword>
<accession>A0A2X0IQN4</accession>
<sequence length="135" mass="14870">MVTPIPTHDGWPDPLAGAAVWPELWRGLPTLVFPARPDHPTAAGWLPADAAVLLDEAPRWLATLERDRLHVAGPDGRAWYRGPLLSTRTWRRSARTRTELLLITGPFGHPAEFWAAAHSGHLLCATADVLLTDCF</sequence>
<gene>
    <name evidence="1" type="ORF">DN069_10210</name>
</gene>
<evidence type="ECO:0000313" key="2">
    <source>
        <dbReference type="Proteomes" id="UP000248889"/>
    </source>
</evidence>
<organism evidence="1 2">
    <name type="scientific">Streptacidiphilus pinicola</name>
    <dbReference type="NCBI Taxonomy" id="2219663"/>
    <lineage>
        <taxon>Bacteria</taxon>
        <taxon>Bacillati</taxon>
        <taxon>Actinomycetota</taxon>
        <taxon>Actinomycetes</taxon>
        <taxon>Kitasatosporales</taxon>
        <taxon>Streptomycetaceae</taxon>
        <taxon>Streptacidiphilus</taxon>
    </lineage>
</organism>
<evidence type="ECO:0000313" key="1">
    <source>
        <dbReference type="EMBL" id="RAG85863.1"/>
    </source>
</evidence>
<proteinExistence type="predicted"/>
<dbReference type="EMBL" id="QKYN01000037">
    <property type="protein sequence ID" value="RAG85863.1"/>
    <property type="molecule type" value="Genomic_DNA"/>
</dbReference>
<name>A0A2X0IQN4_9ACTN</name>
<dbReference type="RefSeq" id="WP_111500566.1">
    <property type="nucleotide sequence ID" value="NZ_QKYN01000037.1"/>
</dbReference>
<reference evidence="1 2" key="1">
    <citation type="submission" date="2018-06" db="EMBL/GenBank/DDBJ databases">
        <title>Streptacidiphilus pinicola sp. nov., isolated from pine grove soil.</title>
        <authorList>
            <person name="Roh S.G."/>
            <person name="Park S."/>
            <person name="Kim M.-K."/>
            <person name="Yun B.-R."/>
            <person name="Park J."/>
            <person name="Kim M.J."/>
            <person name="Kim Y.S."/>
            <person name="Kim S.B."/>
        </authorList>
    </citation>
    <scope>NUCLEOTIDE SEQUENCE [LARGE SCALE GENOMIC DNA]</scope>
    <source>
        <strain evidence="1 2">MMS16-CNU450</strain>
    </source>
</reference>
<dbReference type="Proteomes" id="UP000248889">
    <property type="component" value="Unassembled WGS sequence"/>
</dbReference>
<protein>
    <submittedName>
        <fullName evidence="1">Uncharacterized protein</fullName>
    </submittedName>
</protein>